<dbReference type="Proteomes" id="UP001143480">
    <property type="component" value="Unassembled WGS sequence"/>
</dbReference>
<evidence type="ECO:0000313" key="2">
    <source>
        <dbReference type="EMBL" id="GLL00943.1"/>
    </source>
</evidence>
<feature type="domain" description="CHAT" evidence="1">
    <location>
        <begin position="52"/>
        <end position="309"/>
    </location>
</feature>
<accession>A0A9W6NLB4</accession>
<dbReference type="InterPro" id="IPR024983">
    <property type="entry name" value="CHAT_dom"/>
</dbReference>
<protein>
    <recommendedName>
        <fullName evidence="1">CHAT domain-containing protein</fullName>
    </recommendedName>
</protein>
<keyword evidence="3" id="KW-1185">Reference proteome</keyword>
<gene>
    <name evidence="2" type="ORF">GCM10017581_026840</name>
</gene>
<dbReference type="Pfam" id="PF12770">
    <property type="entry name" value="CHAT"/>
    <property type="match status" value="1"/>
</dbReference>
<name>A0A9W6NLB4_9ACTN</name>
<dbReference type="AlphaFoldDB" id="A0A9W6NLB4"/>
<dbReference type="EMBL" id="BSFP01000012">
    <property type="protein sequence ID" value="GLL00943.1"/>
    <property type="molecule type" value="Genomic_DNA"/>
</dbReference>
<proteinExistence type="predicted"/>
<sequence>MQTVRVTVRPGGDDAVRVAVDGAPERVVALAELGKYQIQIDRSADEDRLSAVGRGLFDTLFGAGAATPEDGARLLLDLADAAPQVLALPWELMQAPDDAWLFGGEHRPAARVVADRKPPAPLCAPVEMLVVAGDADRTGDLGVAAEIDAIYHAVSGLPACWNVEVLVEPAMDEFIAAMRTERHILHFIGHGEQRPGGRAKLRVESGWSINPAVIASNQLPCPRLVVLNACRTAGETAAVRGVGAAFLTAGVPAVVTTQGDVRAQAGVAFARELYGALAEAVPVDVAVARARARLLWSRPRFRDHEWAVPVLTVATAPEHALRVTRPGDAVALLAAVPEPASDTIRQMVDRCDVRRAVWSWLRDASGLLAIHGEAKAGKSTVAQWTMLTARVHGTPAAAIEADGRLDYAGLLRRMVAAVEAEVGPQAAGPAQRFRAALDGAAPAVGVVRPSDDPLDPDRVAGLFATFAEAAVPAAGIVLVIDPFTPVAGDADVLTRLIVPAAKGELGRVRLVLVDRRFDAALRSRGDVEVQLFHREDVVRLADEFCVRLRGLSRYREKAPTEDQWHSITRRIKQWAGGRAEPDALARVRAYELVDAEGQARRAVLDVEES</sequence>
<evidence type="ECO:0000313" key="3">
    <source>
        <dbReference type="Proteomes" id="UP001143480"/>
    </source>
</evidence>
<reference evidence="2" key="2">
    <citation type="submission" date="2023-01" db="EMBL/GenBank/DDBJ databases">
        <authorList>
            <person name="Sun Q."/>
            <person name="Evtushenko L."/>
        </authorList>
    </citation>
    <scope>NUCLEOTIDE SEQUENCE</scope>
    <source>
        <strain evidence="2">VKM Ac-1321</strain>
    </source>
</reference>
<comment type="caution">
    <text evidence="2">The sequence shown here is derived from an EMBL/GenBank/DDBJ whole genome shotgun (WGS) entry which is preliminary data.</text>
</comment>
<evidence type="ECO:0000259" key="1">
    <source>
        <dbReference type="Pfam" id="PF12770"/>
    </source>
</evidence>
<organism evidence="2 3">
    <name type="scientific">Dactylosporangium matsuzakiense</name>
    <dbReference type="NCBI Taxonomy" id="53360"/>
    <lineage>
        <taxon>Bacteria</taxon>
        <taxon>Bacillati</taxon>
        <taxon>Actinomycetota</taxon>
        <taxon>Actinomycetes</taxon>
        <taxon>Micromonosporales</taxon>
        <taxon>Micromonosporaceae</taxon>
        <taxon>Dactylosporangium</taxon>
    </lineage>
</organism>
<reference evidence="2" key="1">
    <citation type="journal article" date="2014" name="Int. J. Syst. Evol. Microbiol.">
        <title>Complete genome sequence of Corynebacterium casei LMG S-19264T (=DSM 44701T), isolated from a smear-ripened cheese.</title>
        <authorList>
            <consortium name="US DOE Joint Genome Institute (JGI-PGF)"/>
            <person name="Walter F."/>
            <person name="Albersmeier A."/>
            <person name="Kalinowski J."/>
            <person name="Ruckert C."/>
        </authorList>
    </citation>
    <scope>NUCLEOTIDE SEQUENCE</scope>
    <source>
        <strain evidence="2">VKM Ac-1321</strain>
    </source>
</reference>